<feature type="non-terminal residue" evidence="2">
    <location>
        <position position="155"/>
    </location>
</feature>
<feature type="coiled-coil region" evidence="1">
    <location>
        <begin position="91"/>
        <end position="130"/>
    </location>
</feature>
<dbReference type="EMBL" id="AUZX01013576">
    <property type="protein sequence ID" value="EQD35221.1"/>
    <property type="molecule type" value="Genomic_DNA"/>
</dbReference>
<proteinExistence type="predicted"/>
<name>T0YIL4_9ZZZZ</name>
<organism evidence="2">
    <name type="scientific">mine drainage metagenome</name>
    <dbReference type="NCBI Taxonomy" id="410659"/>
    <lineage>
        <taxon>unclassified sequences</taxon>
        <taxon>metagenomes</taxon>
        <taxon>ecological metagenomes</taxon>
    </lineage>
</organism>
<dbReference type="AlphaFoldDB" id="T0YIL4"/>
<reference evidence="2" key="2">
    <citation type="journal article" date="2014" name="ISME J.">
        <title>Microbial stratification in low pH oxic and suboxic macroscopic growths along an acid mine drainage.</title>
        <authorList>
            <person name="Mendez-Garcia C."/>
            <person name="Mesa V."/>
            <person name="Sprenger R.R."/>
            <person name="Richter M."/>
            <person name="Diez M.S."/>
            <person name="Solano J."/>
            <person name="Bargiela R."/>
            <person name="Golyshina O.V."/>
            <person name="Manteca A."/>
            <person name="Ramos J.L."/>
            <person name="Gallego J.R."/>
            <person name="Llorente I."/>
            <person name="Martins Dos Santos V.A."/>
            <person name="Jensen O.N."/>
            <person name="Pelaez A.I."/>
            <person name="Sanchez J."/>
            <person name="Ferrer M."/>
        </authorList>
    </citation>
    <scope>NUCLEOTIDE SEQUENCE</scope>
</reference>
<evidence type="ECO:0000313" key="2">
    <source>
        <dbReference type="EMBL" id="EQD35221.1"/>
    </source>
</evidence>
<protein>
    <submittedName>
        <fullName evidence="2">Uncharacterized protein</fullName>
    </submittedName>
</protein>
<accession>T0YIL4</accession>
<sequence length="155" mass="18170">MCYSAMVEQQLRSIAKDFGAEVDWPMFEELFRSRLERDIKVNRALEANFFGPASAHSPNGLERLTREHIEAYRARLTGKLESELFKQKKRLADAERSLKVKETQRAREEARIAQNKIDAALNRLSDLKRTEPLERDRRIFPMYYAPVVVGEDDRR</sequence>
<evidence type="ECO:0000256" key="1">
    <source>
        <dbReference type="SAM" id="Coils"/>
    </source>
</evidence>
<comment type="caution">
    <text evidence="2">The sequence shown here is derived from an EMBL/GenBank/DDBJ whole genome shotgun (WGS) entry which is preliminary data.</text>
</comment>
<reference evidence="2" key="1">
    <citation type="submission" date="2013-08" db="EMBL/GenBank/DDBJ databases">
        <authorList>
            <person name="Mendez C."/>
            <person name="Richter M."/>
            <person name="Ferrer M."/>
            <person name="Sanchez J."/>
        </authorList>
    </citation>
    <scope>NUCLEOTIDE SEQUENCE</scope>
</reference>
<keyword evidence="1" id="KW-0175">Coiled coil</keyword>
<gene>
    <name evidence="2" type="ORF">B1A_18400</name>
</gene>